<dbReference type="KEGG" id="dra:DR_1044"/>
<dbReference type="PaxDb" id="243230-DR_1044"/>
<organism evidence="1 2">
    <name type="scientific">Deinococcus radiodurans (strain ATCC 13939 / DSM 20539 / JCM 16871 / CCUG 27074 / LMG 4051 / NBRC 15346 / NCIMB 9279 / VKM B-1422 / R1)</name>
    <dbReference type="NCBI Taxonomy" id="243230"/>
    <lineage>
        <taxon>Bacteria</taxon>
        <taxon>Thermotogati</taxon>
        <taxon>Deinococcota</taxon>
        <taxon>Deinococci</taxon>
        <taxon>Deinococcales</taxon>
        <taxon>Deinococcaceae</taxon>
        <taxon>Deinococcus</taxon>
    </lineage>
</organism>
<dbReference type="EMBL" id="AE000513">
    <property type="protein sequence ID" value="AAF10618.1"/>
    <property type="molecule type" value="Genomic_DNA"/>
</dbReference>
<dbReference type="PATRIC" id="fig|243230.17.peg.1240"/>
<gene>
    <name evidence="1" type="ordered locus">DR_1044</name>
</gene>
<reference evidence="1 2" key="1">
    <citation type="journal article" date="1999" name="Science">
        <title>Genome sequence of the radioresistant bacterium Deinococcus radiodurans R1.</title>
        <authorList>
            <person name="White O."/>
            <person name="Eisen J.A."/>
            <person name="Heidelberg J.F."/>
            <person name="Hickey E.K."/>
            <person name="Peterson J.D."/>
            <person name="Dodson R.J."/>
            <person name="Haft D.H."/>
            <person name="Gwinn M.L."/>
            <person name="Nelson W.C."/>
            <person name="Richardson D.L."/>
            <person name="Moffat K.S."/>
            <person name="Qin H."/>
            <person name="Jiang L."/>
            <person name="Pamphile W."/>
            <person name="Crosby M."/>
            <person name="Shen M."/>
            <person name="Vamathevan J.J."/>
            <person name="Lam P."/>
            <person name="McDonald L."/>
            <person name="Utterback T."/>
            <person name="Zalewski C."/>
            <person name="Makarova K.S."/>
            <person name="Aravind L."/>
            <person name="Daly M.J."/>
            <person name="Minton K.W."/>
            <person name="Fleischmann R.D."/>
            <person name="Ketchum K.A."/>
            <person name="Nelson K.E."/>
            <person name="Salzberg S."/>
            <person name="Smith H.O."/>
            <person name="Venter J.C."/>
            <person name="Fraser C.M."/>
        </authorList>
    </citation>
    <scope>NUCLEOTIDE SEQUENCE [LARGE SCALE GENOMIC DNA]</scope>
    <source>
        <strain evidence="2">ATCC 13939 / DSM 20539 / JCM 16871 / LMG 4051 / NBRC 15346 / NCIMB 9279 / R1 / VKM B-1422</strain>
    </source>
</reference>
<dbReference type="STRING" id="243230.DR_1044"/>
<proteinExistence type="predicted"/>
<keyword evidence="2" id="KW-1185">Reference proteome</keyword>
<dbReference type="PIR" id="E75445">
    <property type="entry name" value="E75445"/>
</dbReference>
<dbReference type="InParanoid" id="Q9RVI5"/>
<sequence length="239" mass="26309">MKWEKKLTADDLSFLMSEESAPRATYQVATLSIPAATGWLYLALVPRVGGGGGQLIAEPLAASPYAEKTLPNEMLRSRLLLSGKLWEDRVCPPLKGQKQLQVYAALRPLTKTQLPRLQTGGPNTCTGITFPDSDKFKGWSESWKPQTTPRQALKLNEWTVLAAYNVEILKSIDGGSRSSGELNHPHDYLFAVMPADHMLQKLVKGAPRDLPKYGVVTMLDGNDWATSADGLPRPTLQRP</sequence>
<protein>
    <submittedName>
        <fullName evidence="1">Uncharacterized protein</fullName>
    </submittedName>
</protein>
<dbReference type="Proteomes" id="UP000002524">
    <property type="component" value="Chromosome 1"/>
</dbReference>
<evidence type="ECO:0000313" key="1">
    <source>
        <dbReference type="EMBL" id="AAF10618.1"/>
    </source>
</evidence>
<evidence type="ECO:0000313" key="2">
    <source>
        <dbReference type="Proteomes" id="UP000002524"/>
    </source>
</evidence>
<dbReference type="AlphaFoldDB" id="Q9RVI5"/>
<dbReference type="EnsemblBacteria" id="AAF10618">
    <property type="protein sequence ID" value="AAF10618"/>
    <property type="gene ID" value="DR_1044"/>
</dbReference>
<accession>Q9RVI5</accession>
<dbReference type="RefSeq" id="WP_010887687.1">
    <property type="nucleotide sequence ID" value="NC_001263.1"/>
</dbReference>
<dbReference type="HOGENOM" id="CLU_1159600_0_0_0"/>
<name>Q9RVI5_DEIRA</name>